<dbReference type="InterPro" id="IPR051484">
    <property type="entry name" value="Tensin_PTEN_phosphatase"/>
</dbReference>
<keyword evidence="3" id="KW-1185">Reference proteome</keyword>
<dbReference type="Proteomes" id="UP000286415">
    <property type="component" value="Unassembled WGS sequence"/>
</dbReference>
<feature type="non-terminal residue" evidence="2">
    <location>
        <position position="1"/>
    </location>
</feature>
<feature type="compositionally biased region" description="Polar residues" evidence="1">
    <location>
        <begin position="443"/>
        <end position="461"/>
    </location>
</feature>
<reference evidence="2 3" key="2">
    <citation type="journal article" date="2021" name="Genomics">
        <title>High-quality reference genome for Clonorchis sinensis.</title>
        <authorList>
            <person name="Young N.D."/>
            <person name="Stroehlein A.J."/>
            <person name="Kinkar L."/>
            <person name="Wang T."/>
            <person name="Sohn W.M."/>
            <person name="Chang B.C.H."/>
            <person name="Kaur P."/>
            <person name="Weisz D."/>
            <person name="Dudchenko O."/>
            <person name="Aiden E.L."/>
            <person name="Korhonen P.K."/>
            <person name="Gasser R.B."/>
        </authorList>
    </citation>
    <scope>NUCLEOTIDE SEQUENCE [LARGE SCALE GENOMIC DNA]</scope>
    <source>
        <strain evidence="2">Cs-k2</strain>
    </source>
</reference>
<evidence type="ECO:0008006" key="4">
    <source>
        <dbReference type="Google" id="ProtNLM"/>
    </source>
</evidence>
<dbReference type="OrthoDB" id="6285206at2759"/>
<reference evidence="2 3" key="1">
    <citation type="journal article" date="2018" name="Biotechnol. Adv.">
        <title>Improved genomic resources and new bioinformatic workflow for the carcinogenic parasite Clonorchis sinensis: Biotechnological implications.</title>
        <authorList>
            <person name="Wang D."/>
            <person name="Korhonen P.K."/>
            <person name="Gasser R.B."/>
            <person name="Young N.D."/>
        </authorList>
    </citation>
    <scope>NUCLEOTIDE SEQUENCE [LARGE SCALE GENOMIC DNA]</scope>
    <source>
        <strain evidence="2">Cs-k2</strain>
    </source>
</reference>
<gene>
    <name evidence="2" type="ORF">CSKR_201807</name>
</gene>
<dbReference type="Gene3D" id="3.90.190.10">
    <property type="entry name" value="Protein tyrosine phosphatase superfamily"/>
    <property type="match status" value="1"/>
</dbReference>
<dbReference type="InterPro" id="IPR029021">
    <property type="entry name" value="Prot-tyrosine_phosphatase-like"/>
</dbReference>
<dbReference type="PANTHER" id="PTHR45734:SF7">
    <property type="entry name" value="EGFR ADAPTER PROTEIN-RELATED"/>
    <property type="match status" value="1"/>
</dbReference>
<accession>A0A8T1MWC8</accession>
<dbReference type="AlphaFoldDB" id="A0A8T1MWC8"/>
<feature type="region of interest" description="Disordered" evidence="1">
    <location>
        <begin position="443"/>
        <end position="467"/>
    </location>
</feature>
<evidence type="ECO:0000313" key="2">
    <source>
        <dbReference type="EMBL" id="KAG5453677.1"/>
    </source>
</evidence>
<feature type="region of interest" description="Disordered" evidence="1">
    <location>
        <begin position="574"/>
        <end position="593"/>
    </location>
</feature>
<dbReference type="Gene3D" id="2.60.40.1110">
    <property type="match status" value="1"/>
</dbReference>
<dbReference type="PANTHER" id="PTHR45734">
    <property type="entry name" value="TENSIN"/>
    <property type="match status" value="1"/>
</dbReference>
<proteinExistence type="predicted"/>
<evidence type="ECO:0000256" key="1">
    <source>
        <dbReference type="SAM" id="MobiDB-lite"/>
    </source>
</evidence>
<evidence type="ECO:0000313" key="3">
    <source>
        <dbReference type="Proteomes" id="UP000286415"/>
    </source>
</evidence>
<protein>
    <recommendedName>
        <fullName evidence="4">Tensin-1</fullName>
    </recommendedName>
</protein>
<sequence>LILQLFMIVRFGTPQPLQMKFQGATAQEVEEVSSTSTKSTRDSFKKRTSFAERPQVVNLSHEELVRLAKPEVMDYMDQDLERSLSEQLENCSVSTPSVYSEEGNDVTEEHQPTDAGARLEQITTRIFVTLLPDDETPEQRHCDLLQAQTRLYELTNGSKVLVVNCGEVNTQIMTIFPLIQNCPFDLDGYPDLATFIAFCERVHDWLLLSSTHVLLLHAEGVAAQTRLLLLLRSLSSYYETNERYDPTTSRMLRQYITSYPNGKLLSPVAWLRYSGYMRLFSPENSLGILRATVGIYNLAFYNFPVFEENKLRLFIKFYSGFPLRHMYTTSIHDFSSTNTCNIIIRFTNDTDSSSSNVGLRLQGNISLIAYHCRPYPARRLRLFRLHLHSCQCIVDPLTFQKDDFDDLCDAFPSTMRMELHTTNRNPSTSVCVDVREERISPNSAFGESTTTGFPGSASTPVKNHLSDPMSPDNAVRLHDSLENLNSHSAGDRRMTRYVSFSRFETLDGLIQLTGQHPLGQVNLHRLSLPPVEEHCGTYDTLAYANTETTGLEESYGQSEMSPRKKGIHKIFSSTRRKTNKEATTTDTVGEHFD</sequence>
<dbReference type="EMBL" id="NIRI02000010">
    <property type="protein sequence ID" value="KAG5453677.1"/>
    <property type="molecule type" value="Genomic_DNA"/>
</dbReference>
<organism evidence="2 3">
    <name type="scientific">Clonorchis sinensis</name>
    <name type="common">Chinese liver fluke</name>
    <dbReference type="NCBI Taxonomy" id="79923"/>
    <lineage>
        <taxon>Eukaryota</taxon>
        <taxon>Metazoa</taxon>
        <taxon>Spiralia</taxon>
        <taxon>Lophotrochozoa</taxon>
        <taxon>Platyhelminthes</taxon>
        <taxon>Trematoda</taxon>
        <taxon>Digenea</taxon>
        <taxon>Opisthorchiida</taxon>
        <taxon>Opisthorchiata</taxon>
        <taxon>Opisthorchiidae</taxon>
        <taxon>Clonorchis</taxon>
    </lineage>
</organism>
<comment type="caution">
    <text evidence="2">The sequence shown here is derived from an EMBL/GenBank/DDBJ whole genome shotgun (WGS) entry which is preliminary data.</text>
</comment>
<dbReference type="GO" id="GO:0005925">
    <property type="term" value="C:focal adhesion"/>
    <property type="evidence" value="ECO:0007669"/>
    <property type="project" value="TreeGrafter"/>
</dbReference>
<name>A0A8T1MWC8_CLOSI</name>